<protein>
    <recommendedName>
        <fullName evidence="3">Heme transporter BhuA</fullName>
    </recommendedName>
</protein>
<evidence type="ECO:0000256" key="12">
    <source>
        <dbReference type="ARBA" id="ARBA00023136"/>
    </source>
</evidence>
<dbReference type="EMBL" id="JAVDQT010000006">
    <property type="protein sequence ID" value="MDR6433716.1"/>
    <property type="molecule type" value="Genomic_DNA"/>
</dbReference>
<dbReference type="Pfam" id="PF00593">
    <property type="entry name" value="TonB_dep_Rec_b-barrel"/>
    <property type="match status" value="1"/>
</dbReference>
<keyword evidence="8" id="KW-0732">Signal</keyword>
<comment type="similarity">
    <text evidence="2 15 17">Belongs to the TonB-dependent receptor family.</text>
</comment>
<organism evidence="19 20">
    <name type="scientific">Brucella pseudogrignonensis</name>
    <dbReference type="NCBI Taxonomy" id="419475"/>
    <lineage>
        <taxon>Bacteria</taxon>
        <taxon>Pseudomonadati</taxon>
        <taxon>Pseudomonadota</taxon>
        <taxon>Alphaproteobacteria</taxon>
        <taxon>Hyphomicrobiales</taxon>
        <taxon>Brucellaceae</taxon>
        <taxon>Brucella/Ochrobactrum group</taxon>
        <taxon>Brucella</taxon>
    </lineage>
</organism>
<keyword evidence="14 15" id="KW-0998">Cell outer membrane</keyword>
<dbReference type="InterPro" id="IPR036942">
    <property type="entry name" value="Beta-barrel_TonB_sf"/>
</dbReference>
<dbReference type="PANTHER" id="PTHR32552">
    <property type="entry name" value="FERRICHROME IRON RECEPTOR-RELATED"/>
    <property type="match status" value="1"/>
</dbReference>
<dbReference type="PROSITE" id="PS52016">
    <property type="entry name" value="TONB_DEPENDENT_REC_3"/>
    <property type="match status" value="1"/>
</dbReference>
<evidence type="ECO:0000256" key="15">
    <source>
        <dbReference type="PROSITE-ProRule" id="PRU01360"/>
    </source>
</evidence>
<keyword evidence="20" id="KW-1185">Reference proteome</keyword>
<evidence type="ECO:0000256" key="7">
    <source>
        <dbReference type="ARBA" id="ARBA00022692"/>
    </source>
</evidence>
<evidence type="ECO:0000313" key="19">
    <source>
        <dbReference type="EMBL" id="MDR6433716.1"/>
    </source>
</evidence>
<dbReference type="InterPro" id="IPR039426">
    <property type="entry name" value="TonB-dep_rcpt-like"/>
</dbReference>
<dbReference type="NCBIfam" id="TIGR01783">
    <property type="entry name" value="TonB-siderophor"/>
    <property type="match status" value="1"/>
</dbReference>
<evidence type="ECO:0000256" key="3">
    <source>
        <dbReference type="ARBA" id="ARBA00021261"/>
    </source>
</evidence>
<dbReference type="CDD" id="cd01347">
    <property type="entry name" value="ligand_gated_channel"/>
    <property type="match status" value="1"/>
</dbReference>
<evidence type="ECO:0000256" key="11">
    <source>
        <dbReference type="ARBA" id="ARBA00023077"/>
    </source>
</evidence>
<comment type="subcellular location">
    <subcellularLocation>
        <location evidence="1 15">Cell outer membrane</location>
        <topology evidence="1 15">Multi-pass membrane protein</topology>
    </subcellularLocation>
</comment>
<evidence type="ECO:0000256" key="6">
    <source>
        <dbReference type="ARBA" id="ARBA00022496"/>
    </source>
</evidence>
<accession>A0ABU1MDJ2</accession>
<evidence type="ECO:0000256" key="5">
    <source>
        <dbReference type="ARBA" id="ARBA00022452"/>
    </source>
</evidence>
<dbReference type="PROSITE" id="PS01156">
    <property type="entry name" value="TONB_DEPENDENT_REC_2"/>
    <property type="match status" value="1"/>
</dbReference>
<keyword evidence="9" id="KW-0408">Iron</keyword>
<dbReference type="Gene3D" id="2.40.170.20">
    <property type="entry name" value="TonB-dependent receptor, beta-barrel domain"/>
    <property type="match status" value="1"/>
</dbReference>
<dbReference type="SMART" id="SM00965">
    <property type="entry name" value="STN"/>
    <property type="match status" value="1"/>
</dbReference>
<evidence type="ECO:0000256" key="16">
    <source>
        <dbReference type="PROSITE-ProRule" id="PRU10144"/>
    </source>
</evidence>
<dbReference type="Pfam" id="PF07715">
    <property type="entry name" value="Plug"/>
    <property type="match status" value="1"/>
</dbReference>
<dbReference type="PANTHER" id="PTHR32552:SF74">
    <property type="entry name" value="HYDROXAMATE SIDEROPHORE RECEPTOR FHUE"/>
    <property type="match status" value="1"/>
</dbReference>
<evidence type="ECO:0000256" key="2">
    <source>
        <dbReference type="ARBA" id="ARBA00009810"/>
    </source>
</evidence>
<evidence type="ECO:0000256" key="17">
    <source>
        <dbReference type="RuleBase" id="RU003357"/>
    </source>
</evidence>
<evidence type="ECO:0000256" key="1">
    <source>
        <dbReference type="ARBA" id="ARBA00004571"/>
    </source>
</evidence>
<dbReference type="InterPro" id="IPR012910">
    <property type="entry name" value="Plug_dom"/>
</dbReference>
<dbReference type="Proteomes" id="UP001184614">
    <property type="component" value="Unassembled WGS sequence"/>
</dbReference>
<dbReference type="Gene3D" id="2.170.130.10">
    <property type="entry name" value="TonB-dependent receptor, plug domain"/>
    <property type="match status" value="1"/>
</dbReference>
<keyword evidence="11 17" id="KW-0798">TonB box</keyword>
<dbReference type="InterPro" id="IPR037066">
    <property type="entry name" value="Plug_dom_sf"/>
</dbReference>
<evidence type="ECO:0000256" key="4">
    <source>
        <dbReference type="ARBA" id="ARBA00022448"/>
    </source>
</evidence>
<dbReference type="InterPro" id="IPR000531">
    <property type="entry name" value="Beta-barrel_TonB"/>
</dbReference>
<gene>
    <name evidence="19" type="ORF">J2782_003462</name>
</gene>
<dbReference type="InterPro" id="IPR011662">
    <property type="entry name" value="Secretin/TonB_short_N"/>
</dbReference>
<evidence type="ECO:0000256" key="8">
    <source>
        <dbReference type="ARBA" id="ARBA00022729"/>
    </source>
</evidence>
<keyword evidence="12 15" id="KW-0472">Membrane</keyword>
<dbReference type="Gene3D" id="3.55.50.30">
    <property type="match status" value="1"/>
</dbReference>
<evidence type="ECO:0000313" key="20">
    <source>
        <dbReference type="Proteomes" id="UP001184614"/>
    </source>
</evidence>
<evidence type="ECO:0000256" key="10">
    <source>
        <dbReference type="ARBA" id="ARBA00023065"/>
    </source>
</evidence>
<evidence type="ECO:0000256" key="9">
    <source>
        <dbReference type="ARBA" id="ARBA00023004"/>
    </source>
</evidence>
<keyword evidence="7 15" id="KW-0812">Transmembrane</keyword>
<feature type="short sequence motif" description="TonB C-terminal box" evidence="16">
    <location>
        <begin position="766"/>
        <end position="783"/>
    </location>
</feature>
<dbReference type="Pfam" id="PF07660">
    <property type="entry name" value="STN"/>
    <property type="match status" value="1"/>
</dbReference>
<keyword evidence="6" id="KW-0410">Iron transport</keyword>
<keyword evidence="5 15" id="KW-1134">Transmembrane beta strand</keyword>
<name>A0ABU1MDJ2_9HYPH</name>
<dbReference type="InterPro" id="IPR010105">
    <property type="entry name" value="TonB_sidphr_rcpt"/>
</dbReference>
<comment type="caution">
    <text evidence="19">The sequence shown here is derived from an EMBL/GenBank/DDBJ whole genome shotgun (WGS) entry which is preliminary data.</text>
</comment>
<dbReference type="InterPro" id="IPR010917">
    <property type="entry name" value="TonB_rcpt_CS"/>
</dbReference>
<feature type="domain" description="Secretin/TonB short N-terminal" evidence="18">
    <location>
        <begin position="44"/>
        <end position="95"/>
    </location>
</feature>
<proteinExistence type="inferred from homology"/>
<keyword evidence="4 15" id="KW-0813">Transport</keyword>
<dbReference type="RefSeq" id="WP_310014729.1">
    <property type="nucleotide sequence ID" value="NZ_JAVDQT010000006.1"/>
</dbReference>
<evidence type="ECO:0000256" key="13">
    <source>
        <dbReference type="ARBA" id="ARBA00023170"/>
    </source>
</evidence>
<reference evidence="19 20" key="1">
    <citation type="submission" date="2023-07" db="EMBL/GenBank/DDBJ databases">
        <title>Sorghum-associated microbial communities from plants grown in Nebraska, USA.</title>
        <authorList>
            <person name="Schachtman D."/>
        </authorList>
    </citation>
    <scope>NUCLEOTIDE SEQUENCE [LARGE SCALE GENOMIC DNA]</scope>
    <source>
        <strain evidence="19 20">DS1730</strain>
    </source>
</reference>
<keyword evidence="10" id="KW-0406">Ion transport</keyword>
<dbReference type="SUPFAM" id="SSF56935">
    <property type="entry name" value="Porins"/>
    <property type="match status" value="1"/>
</dbReference>
<evidence type="ECO:0000259" key="18">
    <source>
        <dbReference type="SMART" id="SM00965"/>
    </source>
</evidence>
<sequence length="783" mass="85707">MSTAVAIIGMATPALSQHAENKSFTIRPQSLQNALVVFGQQAGMQVSVDASALRGLTSAGVSGSLTPQEALTRLLTGSGLEYRFAGPKTVLIAKPGIQASGLNAEGTTVLNTITVQGSGNQTEGSNLYTIESMNSATGLALSPRETPQSTSVITQQRVKDTNAQNITDVLKSSPGIFVNETDGYRSEPYARGFYIDRFQYDGVTINVQNGWHGEHSNESAFYDHAEIVRGSTGLMTGAGNPSASINFVRKRADSKTAQGSITASAGSWDNYRTILDYSSPLNKEGTVRGRVIGVLQNKEAFFDREHMKRGAIYGTAEIDVSEDTLVTIGADYQKRDTDGAQWGGIPAMMSNGQPANLPRSFSTSTDWTYYKAETWNVFGRLDHEFDNGWKLRADALQRGSNYDMKGNFPRGVLNPDGSGISFAPSYMIADAEQRVLNLNLSGDFELFERQHDFTAGLTSDYAKQNYYFRSRKSLTPIANLFDWNGSMAEPEWTNPYYYLTETKQQAAYVATRLSLYDGLHAIVGSRFTKWEQNTYGTIATGNEVIPYVGLTYDLTDNLTVYASYTDIFAPQTNLDRYGNFLDPKTGKSYEIGLKGEFLDGRLNASAAIFRTLQDNVAVADTGYYVPGTSSQAYRGAKGVETKGIEAEIGGEIAYGWNAWLSGTYMESKDADGVRVNPQIPRATAGLFTTYDLKDRLDGLTLGGGVRWQGGTSRPISTGTETVDFKQSGFATVDLLTRYKFTDSMEAQLNVNNVFDKKYSRLTEDGLLFYGAPRNFNLTLTAKF</sequence>
<keyword evidence="13 19" id="KW-0675">Receptor</keyword>
<evidence type="ECO:0000256" key="14">
    <source>
        <dbReference type="ARBA" id="ARBA00023237"/>
    </source>
</evidence>